<reference evidence="1 2" key="1">
    <citation type="journal article" date="2020" name="ISME J.">
        <title>Comparative genomics reveals insights into cyanobacterial evolution and habitat adaptation.</title>
        <authorList>
            <person name="Chen M.Y."/>
            <person name="Teng W.K."/>
            <person name="Zhao L."/>
            <person name="Hu C.X."/>
            <person name="Zhou Y.K."/>
            <person name="Han B.P."/>
            <person name="Song L.R."/>
            <person name="Shu W.S."/>
        </authorList>
    </citation>
    <scope>NUCLEOTIDE SEQUENCE [LARGE SCALE GENOMIC DNA]</scope>
    <source>
        <strain evidence="1 2">FACHB-130</strain>
    </source>
</reference>
<proteinExistence type="predicted"/>
<evidence type="ECO:0000313" key="1">
    <source>
        <dbReference type="EMBL" id="MBD2593843.1"/>
    </source>
</evidence>
<dbReference type="Pfam" id="PF04229">
    <property type="entry name" value="GrpB"/>
    <property type="match status" value="1"/>
</dbReference>
<gene>
    <name evidence="1" type="ORF">H6G74_05805</name>
</gene>
<dbReference type="EMBL" id="JACJTB010000004">
    <property type="protein sequence ID" value="MBD2593843.1"/>
    <property type="molecule type" value="Genomic_DNA"/>
</dbReference>
<dbReference type="Gene3D" id="3.30.460.10">
    <property type="entry name" value="Beta Polymerase, domain 2"/>
    <property type="match status" value="1"/>
</dbReference>
<accession>A0ABR8FQY7</accession>
<dbReference type="RefSeq" id="WP_190966770.1">
    <property type="nucleotide sequence ID" value="NZ_JACJTB010000004.1"/>
</dbReference>
<sequence length="175" mass="20578">MKVEVVPYNPNWRSQFETESKQIALAFSENVVTIHHIGSTSIPNIYAKPIIDFLIEVKDITKVDEQISVMEALGYEFMGEFGIPGRRYFRKEKENIRTHNVHTFEVNSPEIIRHLAFRDYMITHPEAAQKYSELKRQLAKQYPNDINGYMNGKDSFIKEIEQKALVWQELQKKRT</sequence>
<organism evidence="1 2">
    <name type="scientific">Nostoc spongiaeforme FACHB-130</name>
    <dbReference type="NCBI Taxonomy" id="1357510"/>
    <lineage>
        <taxon>Bacteria</taxon>
        <taxon>Bacillati</taxon>
        <taxon>Cyanobacteriota</taxon>
        <taxon>Cyanophyceae</taxon>
        <taxon>Nostocales</taxon>
        <taxon>Nostocaceae</taxon>
        <taxon>Nostoc</taxon>
    </lineage>
</organism>
<dbReference type="Proteomes" id="UP000603457">
    <property type="component" value="Unassembled WGS sequence"/>
</dbReference>
<dbReference type="SUPFAM" id="SSF81301">
    <property type="entry name" value="Nucleotidyltransferase"/>
    <property type="match status" value="1"/>
</dbReference>
<evidence type="ECO:0000313" key="2">
    <source>
        <dbReference type="Proteomes" id="UP000603457"/>
    </source>
</evidence>
<comment type="caution">
    <text evidence="1">The sequence shown here is derived from an EMBL/GenBank/DDBJ whole genome shotgun (WGS) entry which is preliminary data.</text>
</comment>
<protein>
    <submittedName>
        <fullName evidence="1">GrpB family protein</fullName>
    </submittedName>
</protein>
<dbReference type="PANTHER" id="PTHR34822:SF1">
    <property type="entry name" value="GRPB FAMILY PROTEIN"/>
    <property type="match status" value="1"/>
</dbReference>
<name>A0ABR8FQY7_9NOSO</name>
<dbReference type="InterPro" id="IPR043519">
    <property type="entry name" value="NT_sf"/>
</dbReference>
<dbReference type="InterPro" id="IPR007344">
    <property type="entry name" value="GrpB/CoaE"/>
</dbReference>
<keyword evidence="2" id="KW-1185">Reference proteome</keyword>
<dbReference type="PANTHER" id="PTHR34822">
    <property type="entry name" value="GRPB DOMAIN PROTEIN (AFU_ORTHOLOGUE AFUA_1G01530)"/>
    <property type="match status" value="1"/>
</dbReference>